<evidence type="ECO:0000256" key="6">
    <source>
        <dbReference type="ARBA" id="ARBA00022679"/>
    </source>
</evidence>
<dbReference type="InterPro" id="IPR015864">
    <property type="entry name" value="FAD_synthase"/>
</dbReference>
<dbReference type="EC" id="2.7.7.2" evidence="3"/>
<comment type="pathway">
    <text evidence="1">Cofactor biosynthesis; FAD biosynthesis; FAD from FMN: step 1/1.</text>
</comment>
<evidence type="ECO:0000256" key="10">
    <source>
        <dbReference type="ARBA" id="ARBA00022840"/>
    </source>
</evidence>
<organism evidence="13 14">
    <name type="scientific">Priestia megaterium</name>
    <name type="common">Bacillus megaterium</name>
    <dbReference type="NCBI Taxonomy" id="1404"/>
    <lineage>
        <taxon>Bacteria</taxon>
        <taxon>Bacillati</taxon>
        <taxon>Bacillota</taxon>
        <taxon>Bacilli</taxon>
        <taxon>Bacillales</taxon>
        <taxon>Bacillaceae</taxon>
        <taxon>Priestia</taxon>
    </lineage>
</organism>
<evidence type="ECO:0000256" key="7">
    <source>
        <dbReference type="ARBA" id="ARBA00022695"/>
    </source>
</evidence>
<evidence type="ECO:0000256" key="9">
    <source>
        <dbReference type="ARBA" id="ARBA00022827"/>
    </source>
</evidence>
<reference evidence="13 14" key="1">
    <citation type="submission" date="2020-04" db="EMBL/GenBank/DDBJ databases">
        <title>Genome-Wide Identification of 5-Methylcytosine Sites in Bacterial Genomes By High-Throughput Sequencing of MspJI Restriction Fragments.</title>
        <authorList>
            <person name="Wu V."/>
        </authorList>
    </citation>
    <scope>NUCLEOTIDE SEQUENCE [LARGE SCALE GENOMIC DNA]</scope>
    <source>
        <strain evidence="13 14">S2</strain>
    </source>
</reference>
<dbReference type="PANTHER" id="PTHR22749">
    <property type="entry name" value="RIBOFLAVIN KINASE/FMN ADENYLYLTRANSFERASE"/>
    <property type="match status" value="1"/>
</dbReference>
<evidence type="ECO:0000313" key="13">
    <source>
        <dbReference type="EMBL" id="QIZ07828.1"/>
    </source>
</evidence>
<name>A0A6H1P2T0_PRIMG</name>
<dbReference type="UniPathway" id="UPA00277">
    <property type="reaction ID" value="UER00407"/>
</dbReference>
<reference evidence="13 14" key="2">
    <citation type="submission" date="2020-04" db="EMBL/GenBank/DDBJ databases">
        <authorList>
            <person name="Fomenkov A."/>
            <person name="Anton B.P."/>
            <person name="Roberts R.J."/>
        </authorList>
    </citation>
    <scope>NUCLEOTIDE SEQUENCE [LARGE SCALE GENOMIC DNA]</scope>
    <source>
        <strain evidence="13 14">S2</strain>
    </source>
</reference>
<comment type="catalytic activity">
    <reaction evidence="11">
        <text>FMN + ATP + H(+) = FAD + diphosphate</text>
        <dbReference type="Rhea" id="RHEA:17237"/>
        <dbReference type="ChEBI" id="CHEBI:15378"/>
        <dbReference type="ChEBI" id="CHEBI:30616"/>
        <dbReference type="ChEBI" id="CHEBI:33019"/>
        <dbReference type="ChEBI" id="CHEBI:57692"/>
        <dbReference type="ChEBI" id="CHEBI:58210"/>
        <dbReference type="EC" id="2.7.7.2"/>
    </reaction>
</comment>
<keyword evidence="8" id="KW-0547">Nucleotide-binding</keyword>
<dbReference type="GO" id="GO:0005524">
    <property type="term" value="F:ATP binding"/>
    <property type="evidence" value="ECO:0007669"/>
    <property type="project" value="UniProtKB-KW"/>
</dbReference>
<dbReference type="CDD" id="cd02064">
    <property type="entry name" value="FAD_synthetase_N"/>
    <property type="match status" value="1"/>
</dbReference>
<feature type="domain" description="FAD synthetase" evidence="12">
    <location>
        <begin position="12"/>
        <end position="155"/>
    </location>
</feature>
<dbReference type="GO" id="GO:0008531">
    <property type="term" value="F:riboflavin kinase activity"/>
    <property type="evidence" value="ECO:0007669"/>
    <property type="project" value="TreeGrafter"/>
</dbReference>
<dbReference type="GO" id="GO:0009398">
    <property type="term" value="P:FMN biosynthetic process"/>
    <property type="evidence" value="ECO:0007669"/>
    <property type="project" value="TreeGrafter"/>
</dbReference>
<evidence type="ECO:0000256" key="2">
    <source>
        <dbReference type="ARBA" id="ARBA00010214"/>
    </source>
</evidence>
<evidence type="ECO:0000256" key="5">
    <source>
        <dbReference type="ARBA" id="ARBA00022643"/>
    </source>
</evidence>
<evidence type="ECO:0000256" key="4">
    <source>
        <dbReference type="ARBA" id="ARBA00022630"/>
    </source>
</evidence>
<evidence type="ECO:0000256" key="11">
    <source>
        <dbReference type="ARBA" id="ARBA00049494"/>
    </source>
</evidence>
<dbReference type="InterPro" id="IPR023468">
    <property type="entry name" value="Riboflavin_kinase"/>
</dbReference>
<keyword evidence="9" id="KW-0274">FAD</keyword>
<keyword evidence="10" id="KW-0067">ATP-binding</keyword>
<dbReference type="InterPro" id="IPR014729">
    <property type="entry name" value="Rossmann-like_a/b/a_fold"/>
</dbReference>
<accession>A0A6H1P2T0</accession>
<dbReference type="PANTHER" id="PTHR22749:SF6">
    <property type="entry name" value="RIBOFLAVIN KINASE"/>
    <property type="match status" value="1"/>
</dbReference>
<proteinExistence type="inferred from homology"/>
<keyword evidence="5" id="KW-0288">FMN</keyword>
<evidence type="ECO:0000256" key="8">
    <source>
        <dbReference type="ARBA" id="ARBA00022741"/>
    </source>
</evidence>
<keyword evidence="6" id="KW-0808">Transferase</keyword>
<sequence>MQTLKDGVLTLSGSVIAIGAFDGVHKGHQAVIKQAVEKSRVYQVPSVVYTFDPPPRNFFKGVQILSPIQEKVSRIAKLGVDYVIVASFDEWYATRPPEDFICELSKLNPVEISVGSDFHFGKNRAGDVNLLEKYFHINITPPVYCKGGKLISSTRIRQLIAEGDFQQSYSLLGMQTGIK</sequence>
<protein>
    <recommendedName>
        <fullName evidence="3">FAD synthase</fullName>
        <ecNumber evidence="3">2.7.7.2</ecNumber>
    </recommendedName>
</protein>
<dbReference type="EMBL" id="CP051128">
    <property type="protein sequence ID" value="QIZ07828.1"/>
    <property type="molecule type" value="Genomic_DNA"/>
</dbReference>
<dbReference type="Pfam" id="PF06574">
    <property type="entry name" value="FAD_syn"/>
    <property type="match status" value="1"/>
</dbReference>
<evidence type="ECO:0000256" key="1">
    <source>
        <dbReference type="ARBA" id="ARBA00004726"/>
    </source>
</evidence>
<dbReference type="FunFam" id="3.40.50.620:FF:000021">
    <property type="entry name" value="Riboflavin biosynthesis protein"/>
    <property type="match status" value="1"/>
</dbReference>
<dbReference type="GO" id="GO:0006747">
    <property type="term" value="P:FAD biosynthetic process"/>
    <property type="evidence" value="ECO:0007669"/>
    <property type="project" value="UniProtKB-UniPathway"/>
</dbReference>
<dbReference type="AlphaFoldDB" id="A0A6H1P2T0"/>
<dbReference type="Gene3D" id="3.40.50.620">
    <property type="entry name" value="HUPs"/>
    <property type="match status" value="1"/>
</dbReference>
<keyword evidence="7" id="KW-0548">Nucleotidyltransferase</keyword>
<evidence type="ECO:0000259" key="12">
    <source>
        <dbReference type="Pfam" id="PF06574"/>
    </source>
</evidence>
<keyword evidence="4" id="KW-0285">Flavoprotein</keyword>
<dbReference type="GO" id="GO:0003919">
    <property type="term" value="F:FMN adenylyltransferase activity"/>
    <property type="evidence" value="ECO:0007669"/>
    <property type="project" value="UniProtKB-EC"/>
</dbReference>
<evidence type="ECO:0000256" key="3">
    <source>
        <dbReference type="ARBA" id="ARBA00012393"/>
    </source>
</evidence>
<gene>
    <name evidence="13" type="ORF">HFZ78_14770</name>
</gene>
<dbReference type="SUPFAM" id="SSF52374">
    <property type="entry name" value="Nucleotidylyl transferase"/>
    <property type="match status" value="1"/>
</dbReference>
<dbReference type="GO" id="GO:0009231">
    <property type="term" value="P:riboflavin biosynthetic process"/>
    <property type="evidence" value="ECO:0007669"/>
    <property type="project" value="InterPro"/>
</dbReference>
<evidence type="ECO:0000313" key="14">
    <source>
        <dbReference type="Proteomes" id="UP000501868"/>
    </source>
</evidence>
<dbReference type="Proteomes" id="UP000501868">
    <property type="component" value="Chromosome"/>
</dbReference>
<comment type="similarity">
    <text evidence="2">Belongs to the RibF family.</text>
</comment>